<comment type="caution">
    <text evidence="1">The sequence shown here is derived from an EMBL/GenBank/DDBJ whole genome shotgun (WGS) entry which is preliminary data.</text>
</comment>
<feature type="non-terminal residue" evidence="1">
    <location>
        <position position="1"/>
    </location>
</feature>
<organism evidence="1">
    <name type="scientific">Tanacetum cinerariifolium</name>
    <name type="common">Dalmatian daisy</name>
    <name type="synonym">Chrysanthemum cinerariifolium</name>
    <dbReference type="NCBI Taxonomy" id="118510"/>
    <lineage>
        <taxon>Eukaryota</taxon>
        <taxon>Viridiplantae</taxon>
        <taxon>Streptophyta</taxon>
        <taxon>Embryophyta</taxon>
        <taxon>Tracheophyta</taxon>
        <taxon>Spermatophyta</taxon>
        <taxon>Magnoliopsida</taxon>
        <taxon>eudicotyledons</taxon>
        <taxon>Gunneridae</taxon>
        <taxon>Pentapetalae</taxon>
        <taxon>asterids</taxon>
        <taxon>campanulids</taxon>
        <taxon>Asterales</taxon>
        <taxon>Asteraceae</taxon>
        <taxon>Asteroideae</taxon>
        <taxon>Anthemideae</taxon>
        <taxon>Anthemidinae</taxon>
        <taxon>Tanacetum</taxon>
    </lineage>
</organism>
<dbReference type="EMBL" id="BKCJ011783271">
    <property type="protein sequence ID" value="GFD52516.1"/>
    <property type="molecule type" value="Genomic_DNA"/>
</dbReference>
<proteinExistence type="predicted"/>
<name>A0A699X3P3_TANCI</name>
<feature type="non-terminal residue" evidence="1">
    <location>
        <position position="106"/>
    </location>
</feature>
<protein>
    <submittedName>
        <fullName evidence="1">Uncharacterized protein</fullName>
    </submittedName>
</protein>
<sequence length="106" mass="11705">LRIDPLALIRGDLRRLRDEQRAEIVQHLATAIGALAYPPYLESRERSFMTQLNHSGLAGQLEALLTSDNVPSATVRFAVDMAKGCNVQELNPMLTNQALDETQAFG</sequence>
<gene>
    <name evidence="1" type="ORF">Tci_924485</name>
</gene>
<reference evidence="1" key="1">
    <citation type="journal article" date="2019" name="Sci. Rep.">
        <title>Draft genome of Tanacetum cinerariifolium, the natural source of mosquito coil.</title>
        <authorList>
            <person name="Yamashiro T."/>
            <person name="Shiraishi A."/>
            <person name="Satake H."/>
            <person name="Nakayama K."/>
        </authorList>
    </citation>
    <scope>NUCLEOTIDE SEQUENCE</scope>
</reference>
<accession>A0A699X3P3</accession>
<evidence type="ECO:0000313" key="1">
    <source>
        <dbReference type="EMBL" id="GFD52516.1"/>
    </source>
</evidence>
<dbReference type="AlphaFoldDB" id="A0A699X3P3"/>